<evidence type="ECO:0000256" key="1">
    <source>
        <dbReference type="ARBA" id="ARBA00022669"/>
    </source>
</evidence>
<evidence type="ECO:0000256" key="3">
    <source>
        <dbReference type="ARBA" id="ARBA00022737"/>
    </source>
</evidence>
<keyword evidence="3" id="KW-0677">Repeat</keyword>
<dbReference type="EMBL" id="BPLQ01012316">
    <property type="protein sequence ID" value="GIY64447.1"/>
    <property type="molecule type" value="Genomic_DNA"/>
</dbReference>
<dbReference type="SMART" id="SM00494">
    <property type="entry name" value="ChtBD2"/>
    <property type="match status" value="2"/>
</dbReference>
<keyword evidence="5" id="KW-0325">Glycoprotein</keyword>
<accession>A0AAV4V2I5</accession>
<proteinExistence type="predicted"/>
<keyword evidence="1" id="KW-0147">Chitin-binding</keyword>
<dbReference type="PANTHER" id="PTHR23301">
    <property type="entry name" value="CHITIN BINDING PERITROPHIN-A"/>
    <property type="match status" value="1"/>
</dbReference>
<dbReference type="PROSITE" id="PS50940">
    <property type="entry name" value="CHIT_BIND_II"/>
    <property type="match status" value="2"/>
</dbReference>
<evidence type="ECO:0000256" key="6">
    <source>
        <dbReference type="SAM" id="SignalP"/>
    </source>
</evidence>
<feature type="signal peptide" evidence="6">
    <location>
        <begin position="1"/>
        <end position="19"/>
    </location>
</feature>
<keyword evidence="4" id="KW-1015">Disulfide bond</keyword>
<evidence type="ECO:0000313" key="9">
    <source>
        <dbReference type="Proteomes" id="UP001054837"/>
    </source>
</evidence>
<dbReference type="InterPro" id="IPR051940">
    <property type="entry name" value="Chitin_bind-dev_reg"/>
</dbReference>
<dbReference type="AlphaFoldDB" id="A0AAV4V2I5"/>
<dbReference type="Proteomes" id="UP001054837">
    <property type="component" value="Unassembled WGS sequence"/>
</dbReference>
<sequence>MISITCGVIFLSLACATYGAPQADYGAAPPRGGCPEIGSSTTRVQSTTFAHSTGKVDCGEKTVEPPISTPGCPYQWGIFPSGGCTQYIKCAWGEPNITDCEEGLAYQDETHSCIWPDEVPGCDSEAIVGFRCPDQITGLSSKFYPFPRYPHPNDCQKLFVCVNDKPRLLNCGYGSALNLESYTCDALENVPDCNIRYKKK</sequence>
<reference evidence="8 9" key="1">
    <citation type="submission" date="2021-06" db="EMBL/GenBank/DDBJ databases">
        <title>Caerostris darwini draft genome.</title>
        <authorList>
            <person name="Kono N."/>
            <person name="Arakawa K."/>
        </authorList>
    </citation>
    <scope>NUCLEOTIDE SEQUENCE [LARGE SCALE GENOMIC DNA]</scope>
</reference>
<dbReference type="PANTHER" id="PTHR23301:SF107">
    <property type="entry name" value="LD20793P"/>
    <property type="match status" value="1"/>
</dbReference>
<dbReference type="Gene3D" id="2.170.140.10">
    <property type="entry name" value="Chitin binding domain"/>
    <property type="match status" value="2"/>
</dbReference>
<dbReference type="GO" id="GO:0008061">
    <property type="term" value="F:chitin binding"/>
    <property type="evidence" value="ECO:0007669"/>
    <property type="project" value="UniProtKB-KW"/>
</dbReference>
<protein>
    <submittedName>
        <fullName evidence="8">Protein obstructor-E</fullName>
    </submittedName>
</protein>
<evidence type="ECO:0000313" key="8">
    <source>
        <dbReference type="EMBL" id="GIY64447.1"/>
    </source>
</evidence>
<feature type="domain" description="Chitin-binding type-2" evidence="7">
    <location>
        <begin position="69"/>
        <end position="124"/>
    </location>
</feature>
<dbReference type="Pfam" id="PF01607">
    <property type="entry name" value="CBM_14"/>
    <property type="match status" value="2"/>
</dbReference>
<keyword evidence="2 6" id="KW-0732">Signal</keyword>
<feature type="chain" id="PRO_5043921248" evidence="6">
    <location>
        <begin position="20"/>
        <end position="200"/>
    </location>
</feature>
<organism evidence="8 9">
    <name type="scientific">Caerostris darwini</name>
    <dbReference type="NCBI Taxonomy" id="1538125"/>
    <lineage>
        <taxon>Eukaryota</taxon>
        <taxon>Metazoa</taxon>
        <taxon>Ecdysozoa</taxon>
        <taxon>Arthropoda</taxon>
        <taxon>Chelicerata</taxon>
        <taxon>Arachnida</taxon>
        <taxon>Araneae</taxon>
        <taxon>Araneomorphae</taxon>
        <taxon>Entelegynae</taxon>
        <taxon>Araneoidea</taxon>
        <taxon>Araneidae</taxon>
        <taxon>Caerostris</taxon>
    </lineage>
</organism>
<comment type="caution">
    <text evidence="8">The sequence shown here is derived from an EMBL/GenBank/DDBJ whole genome shotgun (WGS) entry which is preliminary data.</text>
</comment>
<dbReference type="SUPFAM" id="SSF57625">
    <property type="entry name" value="Invertebrate chitin-binding proteins"/>
    <property type="match status" value="2"/>
</dbReference>
<evidence type="ECO:0000256" key="2">
    <source>
        <dbReference type="ARBA" id="ARBA00022729"/>
    </source>
</evidence>
<evidence type="ECO:0000256" key="5">
    <source>
        <dbReference type="ARBA" id="ARBA00023180"/>
    </source>
</evidence>
<evidence type="ECO:0000256" key="4">
    <source>
        <dbReference type="ARBA" id="ARBA00023157"/>
    </source>
</evidence>
<name>A0AAV4V2I5_9ARAC</name>
<keyword evidence="9" id="KW-1185">Reference proteome</keyword>
<dbReference type="GO" id="GO:0005576">
    <property type="term" value="C:extracellular region"/>
    <property type="evidence" value="ECO:0007669"/>
    <property type="project" value="InterPro"/>
</dbReference>
<feature type="domain" description="Chitin-binding type-2" evidence="7">
    <location>
        <begin position="129"/>
        <end position="195"/>
    </location>
</feature>
<dbReference type="InterPro" id="IPR002557">
    <property type="entry name" value="Chitin-bd_dom"/>
</dbReference>
<gene>
    <name evidence="8" type="primary">obst-E</name>
    <name evidence="8" type="ORF">CDAR_1261</name>
</gene>
<evidence type="ECO:0000259" key="7">
    <source>
        <dbReference type="PROSITE" id="PS50940"/>
    </source>
</evidence>
<dbReference type="InterPro" id="IPR036508">
    <property type="entry name" value="Chitin-bd_dom_sf"/>
</dbReference>